<dbReference type="HAMAP" id="MF_00652">
    <property type="entry name" value="UPF0246"/>
    <property type="match status" value="1"/>
</dbReference>
<dbReference type="OrthoDB" id="10267106at2759"/>
<dbReference type="GO" id="GO:0005829">
    <property type="term" value="C:cytosol"/>
    <property type="evidence" value="ECO:0007669"/>
    <property type="project" value="TreeGrafter"/>
</dbReference>
<gene>
    <name evidence="1" type="ORF">A3770_10p57410</name>
</gene>
<sequence>MKVARKGAESKARRVMFLLSPAKAMDLERTHKDNLPASLPMLQIKQEQLLNLMKTKTKSELKTMMKLSDKLADLNYQRYRDFENLERRPAAICFDGQAYQGLRAYELPKERLLWLHDNLRVLSGLYGVIRPLDEIKPYRLEMGTKVATDNGRDLYQFWGDDITDTILEDLAEGDALVNVASQEYAKAVNFSKCRSAGIDLYEMKFPGPAVFAKKARGSIVRFACENGMKDPQELRSWCGDGEYSFVDESFNDKTHFTVFTFNRDKAAAAALASKKKKQRV</sequence>
<dbReference type="Pfam" id="PF03883">
    <property type="entry name" value="H2O2_YaaD"/>
    <property type="match status" value="1"/>
</dbReference>
<keyword evidence="2" id="KW-1185">Reference proteome</keyword>
<dbReference type="AlphaFoldDB" id="A0A5B8MRZ4"/>
<dbReference type="PANTHER" id="PTHR30283">
    <property type="entry name" value="PEROXIDE STRESS RESPONSE PROTEIN YAAA"/>
    <property type="match status" value="1"/>
</dbReference>
<dbReference type="Proteomes" id="UP000316726">
    <property type="component" value="Chromosome 10"/>
</dbReference>
<evidence type="ECO:0000313" key="2">
    <source>
        <dbReference type="Proteomes" id="UP000316726"/>
    </source>
</evidence>
<proteinExistence type="inferred from homology"/>
<name>A0A5B8MRZ4_9CHLO</name>
<reference evidence="1 2" key="1">
    <citation type="submission" date="2018-07" db="EMBL/GenBank/DDBJ databases">
        <title>The complete nuclear genome of the prasinophyte Chloropicon primus (CCMP1205).</title>
        <authorList>
            <person name="Pombert J.-F."/>
            <person name="Otis C."/>
            <person name="Turmel M."/>
            <person name="Lemieux C."/>
        </authorList>
    </citation>
    <scope>NUCLEOTIDE SEQUENCE [LARGE SCALE GENOMIC DNA]</scope>
    <source>
        <strain evidence="1 2">CCMP1205</strain>
    </source>
</reference>
<protein>
    <submittedName>
        <fullName evidence="1">Peroxide stress protein YaaA</fullName>
    </submittedName>
</protein>
<dbReference type="PANTHER" id="PTHR30283:SF4">
    <property type="entry name" value="PEROXIDE STRESS RESISTANCE PROTEIN YAAA"/>
    <property type="match status" value="1"/>
</dbReference>
<dbReference type="InterPro" id="IPR005583">
    <property type="entry name" value="YaaA"/>
</dbReference>
<dbReference type="STRING" id="1764295.A0A5B8MRZ4"/>
<dbReference type="EMBL" id="CP031043">
    <property type="protein sequence ID" value="QDZ23223.1"/>
    <property type="molecule type" value="Genomic_DNA"/>
</dbReference>
<organism evidence="1 2">
    <name type="scientific">Chloropicon primus</name>
    <dbReference type="NCBI Taxonomy" id="1764295"/>
    <lineage>
        <taxon>Eukaryota</taxon>
        <taxon>Viridiplantae</taxon>
        <taxon>Chlorophyta</taxon>
        <taxon>Chloropicophyceae</taxon>
        <taxon>Chloropicales</taxon>
        <taxon>Chloropicaceae</taxon>
        <taxon>Chloropicon</taxon>
    </lineage>
</organism>
<dbReference type="GO" id="GO:0033194">
    <property type="term" value="P:response to hydroperoxide"/>
    <property type="evidence" value="ECO:0007669"/>
    <property type="project" value="TreeGrafter"/>
</dbReference>
<evidence type="ECO:0000313" key="1">
    <source>
        <dbReference type="EMBL" id="QDZ23223.1"/>
    </source>
</evidence>
<accession>A0A5B8MRZ4</accession>